<comment type="subcellular location">
    <subcellularLocation>
        <location evidence="1">Membrane</location>
        <topology evidence="1">Multi-pass membrane protein</topology>
    </subcellularLocation>
</comment>
<evidence type="ECO:0000256" key="9">
    <source>
        <dbReference type="ARBA" id="ARBA00023284"/>
    </source>
</evidence>
<dbReference type="GO" id="GO:0048038">
    <property type="term" value="F:quinone binding"/>
    <property type="evidence" value="ECO:0007669"/>
    <property type="project" value="UniProtKB-KW"/>
</dbReference>
<sequence>MALVGFLDAIYLTVSHFTGHIACSLISGCQEVLTSQYSQILGIPLALLGALYYFFILINTLLYIDNQNKWSKLVILYLPIGGFIFSLYLIYLMFFVINALCQYCLLSALTSTLLAIASLTLIRKNKLIK</sequence>
<feature type="domain" description="Vitamin K epoxide reductase" evidence="11">
    <location>
        <begin position="2"/>
        <end position="122"/>
    </location>
</feature>
<evidence type="ECO:0000256" key="3">
    <source>
        <dbReference type="ARBA" id="ARBA00022692"/>
    </source>
</evidence>
<feature type="transmembrane region" description="Helical" evidence="10">
    <location>
        <begin position="103"/>
        <end position="122"/>
    </location>
</feature>
<keyword evidence="4" id="KW-0874">Quinone</keyword>
<dbReference type="InterPro" id="IPR012932">
    <property type="entry name" value="VKOR"/>
</dbReference>
<keyword evidence="7 10" id="KW-0472">Membrane</keyword>
<evidence type="ECO:0000256" key="10">
    <source>
        <dbReference type="SAM" id="Phobius"/>
    </source>
</evidence>
<protein>
    <recommendedName>
        <fullName evidence="11">Vitamin K epoxide reductase domain-containing protein</fullName>
    </recommendedName>
</protein>
<dbReference type="Pfam" id="PF07884">
    <property type="entry name" value="VKOR"/>
    <property type="match status" value="1"/>
</dbReference>
<dbReference type="GO" id="GO:0016491">
    <property type="term" value="F:oxidoreductase activity"/>
    <property type="evidence" value="ECO:0007669"/>
    <property type="project" value="UniProtKB-KW"/>
</dbReference>
<dbReference type="CDD" id="cd12916">
    <property type="entry name" value="VKOR_1"/>
    <property type="match status" value="1"/>
</dbReference>
<dbReference type="Gene3D" id="1.20.1440.130">
    <property type="entry name" value="VKOR domain"/>
    <property type="match status" value="1"/>
</dbReference>
<comment type="caution">
    <text evidence="12">The sequence shown here is derived from an EMBL/GenBank/DDBJ whole genome shotgun (WGS) entry which is preliminary data.</text>
</comment>
<dbReference type="AlphaFoldDB" id="A0A1G2BXB4"/>
<dbReference type="PANTHER" id="PTHR34573">
    <property type="entry name" value="VKC DOMAIN-CONTAINING PROTEIN"/>
    <property type="match status" value="1"/>
</dbReference>
<dbReference type="InterPro" id="IPR044698">
    <property type="entry name" value="VKOR/LTO1"/>
</dbReference>
<organism evidence="12 13">
    <name type="scientific">Candidatus Komeilibacteria bacterium RIFOXYC1_FULL_37_11</name>
    <dbReference type="NCBI Taxonomy" id="1798555"/>
    <lineage>
        <taxon>Bacteria</taxon>
        <taxon>Candidatus Komeiliibacteriota</taxon>
    </lineage>
</organism>
<dbReference type="InterPro" id="IPR038354">
    <property type="entry name" value="VKOR_sf"/>
</dbReference>
<evidence type="ECO:0000259" key="11">
    <source>
        <dbReference type="SMART" id="SM00756"/>
    </source>
</evidence>
<evidence type="ECO:0000256" key="5">
    <source>
        <dbReference type="ARBA" id="ARBA00022989"/>
    </source>
</evidence>
<feature type="transmembrane region" description="Helical" evidence="10">
    <location>
        <begin position="40"/>
        <end position="62"/>
    </location>
</feature>
<keyword evidence="3 10" id="KW-0812">Transmembrane</keyword>
<keyword evidence="6" id="KW-0560">Oxidoreductase</keyword>
<reference evidence="12 13" key="1">
    <citation type="journal article" date="2016" name="Nat. Commun.">
        <title>Thousands of microbial genomes shed light on interconnected biogeochemical processes in an aquifer system.</title>
        <authorList>
            <person name="Anantharaman K."/>
            <person name="Brown C.T."/>
            <person name="Hug L.A."/>
            <person name="Sharon I."/>
            <person name="Castelle C.J."/>
            <person name="Probst A.J."/>
            <person name="Thomas B.C."/>
            <person name="Singh A."/>
            <person name="Wilkins M.J."/>
            <person name="Karaoz U."/>
            <person name="Brodie E.L."/>
            <person name="Williams K.H."/>
            <person name="Hubbard S.S."/>
            <person name="Banfield J.F."/>
        </authorList>
    </citation>
    <scope>NUCLEOTIDE SEQUENCE [LARGE SCALE GENOMIC DNA]</scope>
</reference>
<evidence type="ECO:0000256" key="2">
    <source>
        <dbReference type="ARBA" id="ARBA00006214"/>
    </source>
</evidence>
<evidence type="ECO:0000313" key="12">
    <source>
        <dbReference type="EMBL" id="OGY93823.1"/>
    </source>
</evidence>
<name>A0A1G2BXB4_9BACT</name>
<dbReference type="PANTHER" id="PTHR34573:SF1">
    <property type="entry name" value="VITAMIN K EPOXIDE REDUCTASE DOMAIN-CONTAINING PROTEIN"/>
    <property type="match status" value="1"/>
</dbReference>
<dbReference type="SMART" id="SM00756">
    <property type="entry name" value="VKc"/>
    <property type="match status" value="1"/>
</dbReference>
<proteinExistence type="inferred from homology"/>
<evidence type="ECO:0000313" key="13">
    <source>
        <dbReference type="Proteomes" id="UP000177626"/>
    </source>
</evidence>
<evidence type="ECO:0000256" key="8">
    <source>
        <dbReference type="ARBA" id="ARBA00023157"/>
    </source>
</evidence>
<dbReference type="Proteomes" id="UP000177626">
    <property type="component" value="Unassembled WGS sequence"/>
</dbReference>
<comment type="similarity">
    <text evidence="2">Belongs to the VKOR family.</text>
</comment>
<dbReference type="EMBL" id="MHKQ01000016">
    <property type="protein sequence ID" value="OGY93823.1"/>
    <property type="molecule type" value="Genomic_DNA"/>
</dbReference>
<accession>A0A1G2BXB4</accession>
<keyword evidence="9" id="KW-0676">Redox-active center</keyword>
<evidence type="ECO:0000256" key="4">
    <source>
        <dbReference type="ARBA" id="ARBA00022719"/>
    </source>
</evidence>
<evidence type="ECO:0000256" key="7">
    <source>
        <dbReference type="ARBA" id="ARBA00023136"/>
    </source>
</evidence>
<evidence type="ECO:0000256" key="6">
    <source>
        <dbReference type="ARBA" id="ARBA00023002"/>
    </source>
</evidence>
<keyword evidence="5 10" id="KW-1133">Transmembrane helix</keyword>
<gene>
    <name evidence="12" type="ORF">A2406_00480</name>
</gene>
<dbReference type="GO" id="GO:0016020">
    <property type="term" value="C:membrane"/>
    <property type="evidence" value="ECO:0007669"/>
    <property type="project" value="UniProtKB-SubCell"/>
</dbReference>
<keyword evidence="8" id="KW-1015">Disulfide bond</keyword>
<feature type="transmembrane region" description="Helical" evidence="10">
    <location>
        <begin position="74"/>
        <end position="97"/>
    </location>
</feature>
<evidence type="ECO:0000256" key="1">
    <source>
        <dbReference type="ARBA" id="ARBA00004141"/>
    </source>
</evidence>